<evidence type="ECO:0000313" key="7">
    <source>
        <dbReference type="Proteomes" id="UP000005337"/>
    </source>
</evidence>
<dbReference type="Pfam" id="PF01943">
    <property type="entry name" value="Polysacc_synt"/>
    <property type="match status" value="1"/>
</dbReference>
<feature type="transmembrane region" description="Helical" evidence="5">
    <location>
        <begin position="143"/>
        <end position="166"/>
    </location>
</feature>
<dbReference type="PANTHER" id="PTHR43424:SF1">
    <property type="entry name" value="LOCUS PUTATIVE PROTEIN 1-RELATED"/>
    <property type="match status" value="1"/>
</dbReference>
<comment type="caution">
    <text evidence="6">The sequence shown here is derived from an EMBL/GenBank/DDBJ whole genome shotgun (WGS) entry which is preliminary data.</text>
</comment>
<evidence type="ECO:0000313" key="6">
    <source>
        <dbReference type="EMBL" id="EDT14516.1"/>
    </source>
</evidence>
<reference evidence="6 7" key="1">
    <citation type="submission" date="2007-07" db="EMBL/GenBank/DDBJ databases">
        <title>Annotation of Clostridium perfringens E str. JGS1987.</title>
        <authorList>
            <person name="Paulsen I."/>
            <person name="Sebastian Y."/>
        </authorList>
    </citation>
    <scope>NUCLEOTIDE SEQUENCE [LARGE SCALE GENOMIC DNA]</scope>
    <source>
        <strain evidence="7">E str. JGS1987</strain>
    </source>
</reference>
<evidence type="ECO:0000256" key="3">
    <source>
        <dbReference type="ARBA" id="ARBA00022989"/>
    </source>
</evidence>
<dbReference type="Proteomes" id="UP000005337">
    <property type="component" value="Unassembled WGS sequence"/>
</dbReference>
<feature type="transmembrane region" description="Helical" evidence="5">
    <location>
        <begin position="446"/>
        <end position="465"/>
    </location>
</feature>
<sequence>MGKSIFKNIIFKFILNLFNLVVPILIGPYVVRKLGPDLMGTVNFAQTIFGYFFIFAGFGVYQYGLREISRVRHNKELLSKTFTSLFIFTGMTTIITTIAYVFFIKYMYSGRIVYTACMILTFNLIANIFYVEWINEALENYDFITIKTIIVRMIYIILLFVFVKSAKDVNNYLYLLVVSTVLNNIISYIYIKKRIKFDFKEIKILRHIKPMFLVVILSNVNVLYTQLDKFLLGEFVGLKEVGYYTTAQNISTIISTLLLSVIHATIPRLSHYIASDNDEKYVNLLDKITKIYFMLLFPAAIGMIVLAKEIILIYGGQEYIDAVPMLVVFSIYMITLGYETILGNQVMYVKKKEKKQVEMIFVGGFINLVLNIFLLKINLLNGTYSIITTMIANIIVIILECLYIRKKLNLDFNIFSLDKNKYLFLSLIFIPVTNLINHFANNLFVISILSIIINVTLYFGVLLIIKDKPFMELFNKFISKLKI</sequence>
<dbReference type="EMBL" id="ABDW01000021">
    <property type="protein sequence ID" value="EDT14516.1"/>
    <property type="molecule type" value="Genomic_DNA"/>
</dbReference>
<protein>
    <submittedName>
        <fullName evidence="6">Polysaccharide biosynthesis protein</fullName>
    </submittedName>
</protein>
<feature type="transmembrane region" description="Helical" evidence="5">
    <location>
        <begin position="422"/>
        <end position="440"/>
    </location>
</feature>
<evidence type="ECO:0000256" key="1">
    <source>
        <dbReference type="ARBA" id="ARBA00004141"/>
    </source>
</evidence>
<comment type="subcellular location">
    <subcellularLocation>
        <location evidence="1">Membrane</location>
        <topology evidence="1">Multi-pass membrane protein</topology>
    </subcellularLocation>
</comment>
<evidence type="ECO:0000256" key="2">
    <source>
        <dbReference type="ARBA" id="ARBA00022692"/>
    </source>
</evidence>
<feature type="transmembrane region" description="Helical" evidence="5">
    <location>
        <begin position="172"/>
        <end position="191"/>
    </location>
</feature>
<keyword evidence="3 5" id="KW-1133">Transmembrane helix</keyword>
<dbReference type="AlphaFoldDB" id="B1BUU9"/>
<accession>B1BUU9</accession>
<dbReference type="GO" id="GO:0016020">
    <property type="term" value="C:membrane"/>
    <property type="evidence" value="ECO:0007669"/>
    <property type="project" value="UniProtKB-SubCell"/>
</dbReference>
<keyword evidence="4 5" id="KW-0472">Membrane</keyword>
<dbReference type="RefSeq" id="WP_003464401.1">
    <property type="nucleotide sequence ID" value="NZ_ABDW01000021.1"/>
</dbReference>
<feature type="transmembrane region" description="Helical" evidence="5">
    <location>
        <begin position="319"/>
        <end position="338"/>
    </location>
</feature>
<evidence type="ECO:0000256" key="5">
    <source>
        <dbReference type="SAM" id="Phobius"/>
    </source>
</evidence>
<dbReference type="InterPro" id="IPR052556">
    <property type="entry name" value="PolySynth_Transporter"/>
</dbReference>
<feature type="transmembrane region" description="Helical" evidence="5">
    <location>
        <begin position="383"/>
        <end position="402"/>
    </location>
</feature>
<name>B1BUU9_CLOPF</name>
<feature type="transmembrane region" description="Helical" evidence="5">
    <location>
        <begin position="112"/>
        <end position="131"/>
    </location>
</feature>
<feature type="transmembrane region" description="Helical" evidence="5">
    <location>
        <begin position="359"/>
        <end position="377"/>
    </location>
</feature>
<dbReference type="InterPro" id="IPR002797">
    <property type="entry name" value="Polysacc_synth"/>
</dbReference>
<feature type="transmembrane region" description="Helical" evidence="5">
    <location>
        <begin position="43"/>
        <end position="64"/>
    </location>
</feature>
<gene>
    <name evidence="6" type="ORF">AC3_0737</name>
</gene>
<keyword evidence="2 5" id="KW-0812">Transmembrane</keyword>
<feature type="transmembrane region" description="Helical" evidence="5">
    <location>
        <begin position="9"/>
        <end position="31"/>
    </location>
</feature>
<feature type="transmembrane region" description="Helical" evidence="5">
    <location>
        <begin position="247"/>
        <end position="270"/>
    </location>
</feature>
<dbReference type="PANTHER" id="PTHR43424">
    <property type="entry name" value="LOCUS PUTATIVE PROTEIN 1-RELATED"/>
    <property type="match status" value="1"/>
</dbReference>
<feature type="transmembrane region" description="Helical" evidence="5">
    <location>
        <begin position="211"/>
        <end position="227"/>
    </location>
</feature>
<feature type="transmembrane region" description="Helical" evidence="5">
    <location>
        <begin position="85"/>
        <end position="106"/>
    </location>
</feature>
<feature type="transmembrane region" description="Helical" evidence="5">
    <location>
        <begin position="291"/>
        <end position="313"/>
    </location>
</feature>
<proteinExistence type="predicted"/>
<organism evidence="6 7">
    <name type="scientific">Clostridium perfringens E str. JGS1987</name>
    <dbReference type="NCBI Taxonomy" id="451755"/>
    <lineage>
        <taxon>Bacteria</taxon>
        <taxon>Bacillati</taxon>
        <taxon>Bacillota</taxon>
        <taxon>Clostridia</taxon>
        <taxon>Eubacteriales</taxon>
        <taxon>Clostridiaceae</taxon>
        <taxon>Clostridium</taxon>
    </lineage>
</organism>
<evidence type="ECO:0000256" key="4">
    <source>
        <dbReference type="ARBA" id="ARBA00023136"/>
    </source>
</evidence>